<proteinExistence type="predicted"/>
<dbReference type="AlphaFoldDB" id="A0A0A0HYS6"/>
<accession>A0A0A0HYS6</accession>
<gene>
    <name evidence="1" type="ORF">Z955_14675</name>
</gene>
<dbReference type="RefSeq" id="WP_039260053.1">
    <property type="nucleotide sequence ID" value="NZ_JDRY01000166.1"/>
</dbReference>
<dbReference type="EMBL" id="JDRY01000166">
    <property type="protein sequence ID" value="KGM93588.1"/>
    <property type="molecule type" value="Genomic_DNA"/>
</dbReference>
<name>A0A0A0HYS6_CLOBO</name>
<evidence type="ECO:0000313" key="1">
    <source>
        <dbReference type="EMBL" id="KGM93588.1"/>
    </source>
</evidence>
<reference evidence="1 2" key="1">
    <citation type="submission" date="2014-01" db="EMBL/GenBank/DDBJ databases">
        <title>Plasmidome dynamics in the species complex Clostridium novyi sensu lato converts strains of independent lineages into distinctly different pathogens.</title>
        <authorList>
            <person name="Skarin H."/>
            <person name="Segerman B."/>
        </authorList>
    </citation>
    <scope>NUCLEOTIDE SEQUENCE [LARGE SCALE GENOMIC DNA]</scope>
    <source>
        <strain evidence="1 2">DC5</strain>
    </source>
</reference>
<protein>
    <submittedName>
        <fullName evidence="1">Uncharacterized protein</fullName>
    </submittedName>
</protein>
<dbReference type="Proteomes" id="UP000030014">
    <property type="component" value="Unassembled WGS sequence"/>
</dbReference>
<evidence type="ECO:0000313" key="2">
    <source>
        <dbReference type="Proteomes" id="UP000030014"/>
    </source>
</evidence>
<organism evidence="1 2">
    <name type="scientific">Clostridium botulinum C/D str. DC5</name>
    <dbReference type="NCBI Taxonomy" id="1443128"/>
    <lineage>
        <taxon>Bacteria</taxon>
        <taxon>Bacillati</taxon>
        <taxon>Bacillota</taxon>
        <taxon>Clostridia</taxon>
        <taxon>Eubacteriales</taxon>
        <taxon>Clostridiaceae</taxon>
        <taxon>Clostridium</taxon>
    </lineage>
</organism>
<comment type="caution">
    <text evidence="1">The sequence shown here is derived from an EMBL/GenBank/DDBJ whole genome shotgun (WGS) entry which is preliminary data.</text>
</comment>
<sequence>MLNRKIALKIQEKVNKEGLLMVSEHKDYIFKCTLVTWYYGNNTERDKHVILMTNKGYSLEYQKHERLYGNLHNLNDNIYVPIAVYKKNLE</sequence>